<reference evidence="7" key="1">
    <citation type="submission" date="2020-10" db="EMBL/GenBank/DDBJ databases">
        <title>Taxonomic study of unclassified bacteria belonging to the class Ktedonobacteria.</title>
        <authorList>
            <person name="Yabe S."/>
            <person name="Wang C.M."/>
            <person name="Zheng Y."/>
            <person name="Sakai Y."/>
            <person name="Cavaletti L."/>
            <person name="Monciardini P."/>
            <person name="Donadio S."/>
        </authorList>
    </citation>
    <scope>NUCLEOTIDE SEQUENCE</scope>
    <source>
        <strain evidence="7">SOSP1-1</strain>
    </source>
</reference>
<keyword evidence="6" id="KW-0051">Antiviral defense</keyword>
<keyword evidence="5" id="KW-0460">Magnesium</keyword>
<dbReference type="SUPFAM" id="SSF143430">
    <property type="entry name" value="TTP0101/SSO1404-like"/>
    <property type="match status" value="1"/>
</dbReference>
<evidence type="ECO:0000256" key="6">
    <source>
        <dbReference type="ARBA" id="ARBA00023118"/>
    </source>
</evidence>
<evidence type="ECO:0000256" key="3">
    <source>
        <dbReference type="ARBA" id="ARBA00022759"/>
    </source>
</evidence>
<keyword evidence="8" id="KW-1185">Reference proteome</keyword>
<evidence type="ECO:0000313" key="8">
    <source>
        <dbReference type="Proteomes" id="UP000612362"/>
    </source>
</evidence>
<gene>
    <name evidence="7" type="ORF">KSX_00440</name>
</gene>
<dbReference type="Gene3D" id="3.30.70.240">
    <property type="match status" value="1"/>
</dbReference>
<keyword evidence="4" id="KW-0378">Hydrolase</keyword>
<evidence type="ECO:0000256" key="5">
    <source>
        <dbReference type="ARBA" id="ARBA00022842"/>
    </source>
</evidence>
<accession>A0A8J3HTV7</accession>
<keyword evidence="3" id="KW-0255">Endonuclease</keyword>
<name>A0A8J3HTV7_9CHLR</name>
<evidence type="ECO:0000313" key="7">
    <source>
        <dbReference type="EMBL" id="GHO41881.1"/>
    </source>
</evidence>
<dbReference type="GO" id="GO:0043571">
    <property type="term" value="P:maintenance of CRISPR repeat elements"/>
    <property type="evidence" value="ECO:0007669"/>
    <property type="project" value="InterPro"/>
</dbReference>
<dbReference type="CDD" id="cd09725">
    <property type="entry name" value="Cas2_I_II_III"/>
    <property type="match status" value="1"/>
</dbReference>
<evidence type="ECO:0000256" key="2">
    <source>
        <dbReference type="ARBA" id="ARBA00022723"/>
    </source>
</evidence>
<proteinExistence type="predicted"/>
<protein>
    <submittedName>
        <fullName evidence="7">Uncharacterized protein</fullName>
    </submittedName>
</protein>
<dbReference type="EMBL" id="BNJF01000001">
    <property type="protein sequence ID" value="GHO41881.1"/>
    <property type="molecule type" value="Genomic_DNA"/>
</dbReference>
<dbReference type="InterPro" id="IPR021127">
    <property type="entry name" value="CRISPR_associated_Cas2"/>
</dbReference>
<dbReference type="AlphaFoldDB" id="A0A8J3HTV7"/>
<dbReference type="GO" id="GO:0004521">
    <property type="term" value="F:RNA endonuclease activity"/>
    <property type="evidence" value="ECO:0007669"/>
    <property type="project" value="InterPro"/>
</dbReference>
<evidence type="ECO:0000256" key="1">
    <source>
        <dbReference type="ARBA" id="ARBA00022722"/>
    </source>
</evidence>
<sequence>MLKSKLAKHINDTQDSIRFYPLRKECVERTETVGGDLPKEEILFVV</sequence>
<dbReference type="Proteomes" id="UP000612362">
    <property type="component" value="Unassembled WGS sequence"/>
</dbReference>
<evidence type="ECO:0000256" key="4">
    <source>
        <dbReference type="ARBA" id="ARBA00022801"/>
    </source>
</evidence>
<comment type="caution">
    <text evidence="7">The sequence shown here is derived from an EMBL/GenBank/DDBJ whole genome shotgun (WGS) entry which is preliminary data.</text>
</comment>
<keyword evidence="2" id="KW-0479">Metal-binding</keyword>
<organism evidence="7 8">
    <name type="scientific">Ktedonospora formicarum</name>
    <dbReference type="NCBI Taxonomy" id="2778364"/>
    <lineage>
        <taxon>Bacteria</taxon>
        <taxon>Bacillati</taxon>
        <taxon>Chloroflexota</taxon>
        <taxon>Ktedonobacteria</taxon>
        <taxon>Ktedonobacterales</taxon>
        <taxon>Ktedonobacteraceae</taxon>
        <taxon>Ktedonospora</taxon>
    </lineage>
</organism>
<keyword evidence="1" id="KW-0540">Nuclease</keyword>